<organism evidence="7 8">
    <name type="scientific">Fructilactobacillus fructivorans</name>
    <dbReference type="NCBI Taxonomy" id="1614"/>
    <lineage>
        <taxon>Bacteria</taxon>
        <taxon>Bacillati</taxon>
        <taxon>Bacillota</taxon>
        <taxon>Bacilli</taxon>
        <taxon>Lactobacillales</taxon>
        <taxon>Lactobacillaceae</taxon>
        <taxon>Fructilactobacillus</taxon>
    </lineage>
</organism>
<dbReference type="AlphaFoldDB" id="A0A0C1M7D4"/>
<dbReference type="EMBL" id="JOJZ01000009">
    <property type="protein sequence ID" value="KID42324.1"/>
    <property type="molecule type" value="Genomic_DNA"/>
</dbReference>
<dbReference type="InterPro" id="IPR004872">
    <property type="entry name" value="Lipoprotein_NlpA"/>
</dbReference>
<gene>
    <name evidence="7" type="ORF">LfDm3_0253</name>
</gene>
<protein>
    <recommendedName>
        <fullName evidence="6">Lipoprotein</fullName>
    </recommendedName>
</protein>
<evidence type="ECO:0000256" key="3">
    <source>
        <dbReference type="ARBA" id="ARBA00023136"/>
    </source>
</evidence>
<comment type="caution">
    <text evidence="7">The sequence shown here is derived from an EMBL/GenBank/DDBJ whole genome shotgun (WGS) entry which is preliminary data.</text>
</comment>
<keyword evidence="8" id="KW-1185">Reference proteome</keyword>
<keyword evidence="4" id="KW-0564">Palmitate</keyword>
<comment type="subcellular location">
    <subcellularLocation>
        <location evidence="1">Membrane</location>
        <topology evidence="1">Lipid-anchor</topology>
    </subcellularLocation>
</comment>
<evidence type="ECO:0000256" key="2">
    <source>
        <dbReference type="ARBA" id="ARBA00022729"/>
    </source>
</evidence>
<dbReference type="Gene3D" id="3.40.190.10">
    <property type="entry name" value="Periplasmic binding protein-like II"/>
    <property type="match status" value="2"/>
</dbReference>
<comment type="similarity">
    <text evidence="6">Belongs to the nlpA lipoprotein family.</text>
</comment>
<evidence type="ECO:0000313" key="7">
    <source>
        <dbReference type="EMBL" id="KID42324.1"/>
    </source>
</evidence>
<keyword evidence="2" id="KW-0732">Signal</keyword>
<name>A0A0C1M7D4_9LACO</name>
<evidence type="ECO:0000256" key="5">
    <source>
        <dbReference type="ARBA" id="ARBA00023288"/>
    </source>
</evidence>
<dbReference type="PATRIC" id="fig|1614.7.peg.243"/>
<evidence type="ECO:0000256" key="4">
    <source>
        <dbReference type="ARBA" id="ARBA00023139"/>
    </source>
</evidence>
<proteinExistence type="inferred from homology"/>
<keyword evidence="5 6" id="KW-0449">Lipoprotein</keyword>
<reference evidence="7 8" key="1">
    <citation type="submission" date="2014-06" db="EMBL/GenBank/DDBJ databases">
        <title>Functional and comparative genomic analyses of the Drosophila gut microbiota identify candidate symbiosis factors.</title>
        <authorList>
            <person name="Newell P.D."/>
            <person name="Chaston J.M."/>
            <person name="Douglas A.E."/>
        </authorList>
    </citation>
    <scope>NUCLEOTIDE SEQUENCE [LARGE SCALE GENOMIC DNA]</scope>
    <source>
        <strain evidence="7 8">DmCS_002</strain>
    </source>
</reference>
<evidence type="ECO:0000256" key="6">
    <source>
        <dbReference type="PIRNR" id="PIRNR002854"/>
    </source>
</evidence>
<sequence length="289" mass="32386">MFGKMGGMKMRRWVKYVVWIGIVLLIGVAGYFSFFHQSEAEANTINVGIMAGSEQEQAIWNEVAKTAKDKYGLNVKFQTFTDYSQPNNALTNGDIDVNAYQNYPFLDNWNEVHHTDIVPVGDTVIEPMRIYSNQFKSVNDISNGTSIAVPNDTNNESRALHVLQSAGLIKLNPKKTFTTVKDITSNPKNLKIKEVDASQTPRLLNSTGASVVNGNFAESSNLSPKKAIYTPPFTKDSHKWVNFIASTKKNKNDKQIKELVKAYQTEKTAKLIKKESGINQQAAWNLKFK</sequence>
<dbReference type="PANTHER" id="PTHR30429:SF0">
    <property type="entry name" value="METHIONINE-BINDING LIPOPROTEIN METQ"/>
    <property type="match status" value="1"/>
</dbReference>
<dbReference type="PIRSF" id="PIRSF002854">
    <property type="entry name" value="MetQ"/>
    <property type="match status" value="1"/>
</dbReference>
<dbReference type="Proteomes" id="UP000031397">
    <property type="component" value="Unassembled WGS sequence"/>
</dbReference>
<dbReference type="Pfam" id="PF03180">
    <property type="entry name" value="Lipoprotein_9"/>
    <property type="match status" value="1"/>
</dbReference>
<evidence type="ECO:0000256" key="1">
    <source>
        <dbReference type="ARBA" id="ARBA00004635"/>
    </source>
</evidence>
<dbReference type="PANTHER" id="PTHR30429">
    <property type="entry name" value="D-METHIONINE-BINDING LIPOPROTEIN METQ"/>
    <property type="match status" value="1"/>
</dbReference>
<accession>A0A0C1M7D4</accession>
<dbReference type="GO" id="GO:0016020">
    <property type="term" value="C:membrane"/>
    <property type="evidence" value="ECO:0007669"/>
    <property type="project" value="UniProtKB-SubCell"/>
</dbReference>
<keyword evidence="3" id="KW-0472">Membrane</keyword>
<dbReference type="SUPFAM" id="SSF53850">
    <property type="entry name" value="Periplasmic binding protein-like II"/>
    <property type="match status" value="1"/>
</dbReference>
<evidence type="ECO:0000313" key="8">
    <source>
        <dbReference type="Proteomes" id="UP000031397"/>
    </source>
</evidence>